<dbReference type="KEGG" id="vg:24284878"/>
<evidence type="ECO:0000313" key="3">
    <source>
        <dbReference type="EMBL" id="AKG51621.1"/>
    </source>
</evidence>
<evidence type="ECO:0000256" key="1">
    <source>
        <dbReference type="SAM" id="MobiDB-lite"/>
    </source>
</evidence>
<keyword evidence="4" id="KW-1185">Reference proteome</keyword>
<keyword evidence="2" id="KW-0472">Membrane</keyword>
<reference evidence="3 4" key="1">
    <citation type="journal article" date="2001" name="Arch. Virol.">
        <title>Isolation and characterization of an endogenous cytomegalovirus (BaCMV) from baboons.</title>
        <authorList>
            <person name="Blewett E.L."/>
            <person name="White G."/>
            <person name="Saliki J.T."/>
            <person name="Eberle R."/>
        </authorList>
    </citation>
    <scope>NUCLEOTIDE SEQUENCE [LARGE SCALE GENOMIC DNA]</scope>
    <source>
        <strain evidence="3">OCOM4-52</strain>
    </source>
</reference>
<sequence>MSATNEQQQQQPRRPQQQQQQLPQHQQPTNDDAPPSYEEALGMATVSFTAMGHGAPTFSDDSAPPPYCLVVGEVPPRPDNFQMDMSDFPPTSHPPIEAYYEDGWKWTVGVFIIAILGIILLAVLVSVLMQMKSRN</sequence>
<name>A0A0F7GA40_9BETA</name>
<dbReference type="InterPro" id="IPR035110">
    <property type="entry name" value="UL42"/>
</dbReference>
<feature type="region of interest" description="Disordered" evidence="1">
    <location>
        <begin position="1"/>
        <end position="41"/>
    </location>
</feature>
<keyword evidence="2" id="KW-1133">Transmembrane helix</keyword>
<protein>
    <submittedName>
        <fullName evidence="3">UL42</fullName>
    </submittedName>
</protein>
<reference evidence="3 4" key="2">
    <citation type="journal article" date="2015" name="Genome Announc.">
        <title>Complete Genome Sequences of Mandrillus leucophaeus and Papio ursinus Cytomegaloviruses.</title>
        <authorList>
            <person name="Blewett E.L."/>
            <person name="Sherrod C.J."/>
            <person name="Texier J.R."/>
            <person name="Conrad T.M."/>
            <person name="Dittmer D.P."/>
        </authorList>
    </citation>
    <scope>NUCLEOTIDE SEQUENCE [LARGE SCALE GENOMIC DNA]</scope>
    <source>
        <strain evidence="3">OCOM4-52</strain>
    </source>
</reference>
<evidence type="ECO:0000313" key="4">
    <source>
        <dbReference type="Proteomes" id="UP000171701"/>
    </source>
</evidence>
<dbReference type="OrthoDB" id="29204at10239"/>
<feature type="compositionally biased region" description="Low complexity" evidence="1">
    <location>
        <begin position="7"/>
        <end position="28"/>
    </location>
</feature>
<organism evidence="3 4">
    <name type="scientific">Papiine betaherpesvirus 4</name>
    <dbReference type="NCBI Taxonomy" id="2560624"/>
    <lineage>
        <taxon>Viruses</taxon>
        <taxon>Duplodnaviria</taxon>
        <taxon>Heunggongvirae</taxon>
        <taxon>Peploviricota</taxon>
        <taxon>Herviviricetes</taxon>
        <taxon>Herpesvirales</taxon>
        <taxon>Orthoherpesviridae</taxon>
        <taxon>Betaherpesvirinae</taxon>
        <taxon>Cytomegalovirus</taxon>
        <taxon>Cytomegalovirus papiinebeta4</taxon>
    </lineage>
</organism>
<feature type="transmembrane region" description="Helical" evidence="2">
    <location>
        <begin position="106"/>
        <end position="129"/>
    </location>
</feature>
<dbReference type="EMBL" id="KR351281">
    <property type="protein sequence ID" value="AKG51621.1"/>
    <property type="molecule type" value="Genomic_DNA"/>
</dbReference>
<dbReference type="Proteomes" id="UP000171701">
    <property type="component" value="Segment"/>
</dbReference>
<proteinExistence type="predicted"/>
<accession>A0A0F7GA40</accession>
<keyword evidence="2" id="KW-0812">Transmembrane</keyword>
<evidence type="ECO:0000256" key="2">
    <source>
        <dbReference type="SAM" id="Phobius"/>
    </source>
</evidence>
<dbReference type="Pfam" id="PF17638">
    <property type="entry name" value="UL42"/>
    <property type="match status" value="1"/>
</dbReference>